<feature type="transmembrane region" description="Helical" evidence="7">
    <location>
        <begin position="126"/>
        <end position="144"/>
    </location>
</feature>
<reference evidence="8 9" key="1">
    <citation type="journal article" date="2023" name="Elife">
        <title>Identification of key yeast species and microbe-microbe interactions impacting larval growth of Drosophila in the wild.</title>
        <authorList>
            <person name="Mure A."/>
            <person name="Sugiura Y."/>
            <person name="Maeda R."/>
            <person name="Honda K."/>
            <person name="Sakurai N."/>
            <person name="Takahashi Y."/>
            <person name="Watada M."/>
            <person name="Katoh T."/>
            <person name="Gotoh A."/>
            <person name="Gotoh Y."/>
            <person name="Taniguchi I."/>
            <person name="Nakamura K."/>
            <person name="Hayashi T."/>
            <person name="Katayama T."/>
            <person name="Uemura T."/>
            <person name="Hattori Y."/>
        </authorList>
    </citation>
    <scope>NUCLEOTIDE SEQUENCE [LARGE SCALE GENOMIC DNA]</scope>
    <source>
        <strain evidence="8 9">KH-74</strain>
    </source>
</reference>
<keyword evidence="3 7" id="KW-0812">Transmembrane</keyword>
<evidence type="ECO:0000256" key="4">
    <source>
        <dbReference type="ARBA" id="ARBA00022989"/>
    </source>
</evidence>
<feature type="transmembrane region" description="Helical" evidence="7">
    <location>
        <begin position="226"/>
        <end position="243"/>
    </location>
</feature>
<proteinExistence type="inferred from homology"/>
<evidence type="ECO:0000313" key="8">
    <source>
        <dbReference type="EMBL" id="GMM56067.1"/>
    </source>
</evidence>
<dbReference type="Pfam" id="PF05346">
    <property type="entry name" value="DUF747"/>
    <property type="match status" value="1"/>
</dbReference>
<name>A0AAV5RYA9_MAUHU</name>
<comment type="caution">
    <text evidence="8">The sequence shown here is derived from an EMBL/GenBank/DDBJ whole genome shotgun (WGS) entry which is preliminary data.</text>
</comment>
<evidence type="ECO:0000256" key="3">
    <source>
        <dbReference type="ARBA" id="ARBA00022692"/>
    </source>
</evidence>
<feature type="transmembrane region" description="Helical" evidence="7">
    <location>
        <begin position="397"/>
        <end position="415"/>
    </location>
</feature>
<evidence type="ECO:0000256" key="7">
    <source>
        <dbReference type="SAM" id="Phobius"/>
    </source>
</evidence>
<dbReference type="Proteomes" id="UP001377567">
    <property type="component" value="Unassembled WGS sequence"/>
</dbReference>
<evidence type="ECO:0000256" key="1">
    <source>
        <dbReference type="ARBA" id="ARBA00004141"/>
    </source>
</evidence>
<dbReference type="EMBL" id="BTGD01000006">
    <property type="protein sequence ID" value="GMM56067.1"/>
    <property type="molecule type" value="Genomic_DNA"/>
</dbReference>
<comment type="similarity">
    <text evidence="2">Belongs to the TAPT1 family.</text>
</comment>
<feature type="transmembrane region" description="Helical" evidence="7">
    <location>
        <begin position="198"/>
        <end position="220"/>
    </location>
</feature>
<dbReference type="PANTHER" id="PTHR13317:SF4">
    <property type="entry name" value="TRANSMEMBRANE ANTERIOR POSTERIOR TRANSFORMATION PROTEIN 1 HOMOLOG"/>
    <property type="match status" value="1"/>
</dbReference>
<feature type="transmembrane region" description="Helical" evidence="7">
    <location>
        <begin position="357"/>
        <end position="377"/>
    </location>
</feature>
<protein>
    <submittedName>
        <fullName evidence="8">Emp65 protein</fullName>
    </submittedName>
</protein>
<sequence>MTHKKRSRKVGTEPMAQEPEVKGATADEKRHNGIAEWLRRLDEHPLRATEPLVGQELRERARQEMEQLGNMVRIPLRIEQFMAFTLLASLDCFLYYFTVLPIKIVVGVSWGRHNNALRLSRTYRERVTLLLILCVSIGLSQLDTSKVYHRIKRQSAMKLYMLFSVLEVADKMLASLGQSLLGVLLSKSSYRHLRKRQLLLVGLSLCYLGCHCVVLLYQTIALNVAVNSYSNSLVTLLLSLQFAEIKSAVFKKFDKEGLFQLTLADSAERFKLSLLITIIMLRNLGTTQLPIWPQLPAANSLVSSVLRAPVVYILGSELVVDWVKHAYITKFNRIRPGIYDKFFYIMQRDHATSQQVYLERLGLPVLAYVTVSVLMLHTSMHTVVEQLLGAAMWPGKHLTIGIVLTVSWFSLLLLLRLATHRVLVRWGQHIRTTWPQGDTTTTVTAADYVAGAVVDGVGAMDSRTRTIIHRPAPTPPPDLAQKRDTHNAASPAGLETVTRYTMASKTIW</sequence>
<keyword evidence="9" id="KW-1185">Reference proteome</keyword>
<dbReference type="GO" id="GO:0005789">
    <property type="term" value="C:endoplasmic reticulum membrane"/>
    <property type="evidence" value="ECO:0007669"/>
    <property type="project" value="TreeGrafter"/>
</dbReference>
<dbReference type="InterPro" id="IPR008010">
    <property type="entry name" value="Tatp1"/>
</dbReference>
<organism evidence="8 9">
    <name type="scientific">Maudiozyma humilis</name>
    <name type="common">Sour dough yeast</name>
    <name type="synonym">Kazachstania humilis</name>
    <dbReference type="NCBI Taxonomy" id="51915"/>
    <lineage>
        <taxon>Eukaryota</taxon>
        <taxon>Fungi</taxon>
        <taxon>Dikarya</taxon>
        <taxon>Ascomycota</taxon>
        <taxon>Saccharomycotina</taxon>
        <taxon>Saccharomycetes</taxon>
        <taxon>Saccharomycetales</taxon>
        <taxon>Saccharomycetaceae</taxon>
        <taxon>Maudiozyma</taxon>
    </lineage>
</organism>
<gene>
    <name evidence="8" type="ORF">DAKH74_026830</name>
</gene>
<feature type="region of interest" description="Disordered" evidence="6">
    <location>
        <begin position="1"/>
        <end position="27"/>
    </location>
</feature>
<dbReference type="AlphaFoldDB" id="A0AAV5RYA9"/>
<evidence type="ECO:0000256" key="5">
    <source>
        <dbReference type="ARBA" id="ARBA00023136"/>
    </source>
</evidence>
<evidence type="ECO:0000256" key="2">
    <source>
        <dbReference type="ARBA" id="ARBA00008803"/>
    </source>
</evidence>
<keyword evidence="4 7" id="KW-1133">Transmembrane helix</keyword>
<evidence type="ECO:0000256" key="6">
    <source>
        <dbReference type="SAM" id="MobiDB-lite"/>
    </source>
</evidence>
<dbReference type="PANTHER" id="PTHR13317">
    <property type="entry name" value="TRANSMEMBRANE ANTERIOR POSTERIOR TRANSFORMATION PROTEIN 1 HOMOLOG"/>
    <property type="match status" value="1"/>
</dbReference>
<comment type="subcellular location">
    <subcellularLocation>
        <location evidence="1">Membrane</location>
        <topology evidence="1">Multi-pass membrane protein</topology>
    </subcellularLocation>
</comment>
<accession>A0AAV5RYA9</accession>
<feature type="region of interest" description="Disordered" evidence="6">
    <location>
        <begin position="467"/>
        <end position="491"/>
    </location>
</feature>
<keyword evidence="5 7" id="KW-0472">Membrane</keyword>
<feature type="transmembrane region" description="Helical" evidence="7">
    <location>
        <begin position="81"/>
        <end position="106"/>
    </location>
</feature>
<evidence type="ECO:0000313" key="9">
    <source>
        <dbReference type="Proteomes" id="UP001377567"/>
    </source>
</evidence>